<reference evidence="3" key="1">
    <citation type="submission" date="2014-04" db="EMBL/GenBank/DDBJ databases">
        <title>Evolutionary Origins and Diversification of the Mycorrhizal Mutualists.</title>
        <authorList>
            <consortium name="DOE Joint Genome Institute"/>
            <consortium name="Mycorrhizal Genomics Consortium"/>
            <person name="Kohler A."/>
            <person name="Kuo A."/>
            <person name="Nagy L.G."/>
            <person name="Floudas D."/>
            <person name="Copeland A."/>
            <person name="Barry K.W."/>
            <person name="Cichocki N."/>
            <person name="Veneault-Fourrey C."/>
            <person name="LaButti K."/>
            <person name="Lindquist E.A."/>
            <person name="Lipzen A."/>
            <person name="Lundell T."/>
            <person name="Morin E."/>
            <person name="Murat C."/>
            <person name="Riley R."/>
            <person name="Ohm R."/>
            <person name="Sun H."/>
            <person name="Tunlid A."/>
            <person name="Henrissat B."/>
            <person name="Grigoriev I.V."/>
            <person name="Hibbett D.S."/>
            <person name="Martin F."/>
        </authorList>
    </citation>
    <scope>NUCLEOTIDE SEQUENCE [LARGE SCALE GENOMIC DNA]</scope>
    <source>
        <strain evidence="3">FD-334 SS-4</strain>
    </source>
</reference>
<keyword evidence="1" id="KW-0732">Signal</keyword>
<evidence type="ECO:0000313" key="2">
    <source>
        <dbReference type="EMBL" id="KJA25079.1"/>
    </source>
</evidence>
<gene>
    <name evidence="2" type="ORF">HYPSUDRAFT_38028</name>
</gene>
<evidence type="ECO:0000313" key="3">
    <source>
        <dbReference type="Proteomes" id="UP000054270"/>
    </source>
</evidence>
<accession>A0A0D2P2C3</accession>
<dbReference type="EMBL" id="KN817533">
    <property type="protein sequence ID" value="KJA25079.1"/>
    <property type="molecule type" value="Genomic_DNA"/>
</dbReference>
<evidence type="ECO:0000256" key="1">
    <source>
        <dbReference type="SAM" id="SignalP"/>
    </source>
</evidence>
<dbReference type="AlphaFoldDB" id="A0A0D2P2C3"/>
<dbReference type="Proteomes" id="UP000054270">
    <property type="component" value="Unassembled WGS sequence"/>
</dbReference>
<feature type="signal peptide" evidence="1">
    <location>
        <begin position="1"/>
        <end position="19"/>
    </location>
</feature>
<feature type="chain" id="PRO_5002265668" evidence="1">
    <location>
        <begin position="20"/>
        <end position="82"/>
    </location>
</feature>
<name>A0A0D2P2C3_HYPSF</name>
<protein>
    <submittedName>
        <fullName evidence="2">Uncharacterized protein</fullName>
    </submittedName>
</protein>
<keyword evidence="3" id="KW-1185">Reference proteome</keyword>
<organism evidence="2 3">
    <name type="scientific">Hypholoma sublateritium (strain FD-334 SS-4)</name>
    <dbReference type="NCBI Taxonomy" id="945553"/>
    <lineage>
        <taxon>Eukaryota</taxon>
        <taxon>Fungi</taxon>
        <taxon>Dikarya</taxon>
        <taxon>Basidiomycota</taxon>
        <taxon>Agaricomycotina</taxon>
        <taxon>Agaricomycetes</taxon>
        <taxon>Agaricomycetidae</taxon>
        <taxon>Agaricales</taxon>
        <taxon>Agaricineae</taxon>
        <taxon>Strophariaceae</taxon>
        <taxon>Hypholoma</taxon>
    </lineage>
</organism>
<proteinExistence type="predicted"/>
<dbReference type="OrthoDB" id="10505544at2759"/>
<sequence length="82" mass="8877">MQIKSIVLSVAALVSVVCAYPASYDDAAENLFRRTGTLHCVNHNYNIVCATTHECVGGVVTHIPGTYTGNSWCTDGRRCKCI</sequence>